<name>A0A8S2L850_9BILA</name>
<proteinExistence type="predicted"/>
<comment type="caution">
    <text evidence="1">The sequence shown here is derived from an EMBL/GenBank/DDBJ whole genome shotgun (WGS) entry which is preliminary data.</text>
</comment>
<evidence type="ECO:0000313" key="2">
    <source>
        <dbReference type="Proteomes" id="UP000676336"/>
    </source>
</evidence>
<dbReference type="PROSITE" id="PS51996">
    <property type="entry name" value="TR_MART"/>
    <property type="match status" value="1"/>
</dbReference>
<dbReference type="Proteomes" id="UP000676336">
    <property type="component" value="Unassembled WGS sequence"/>
</dbReference>
<evidence type="ECO:0000313" key="1">
    <source>
        <dbReference type="EMBL" id="CAF3888728.1"/>
    </source>
</evidence>
<sequence length="496" mass="58537">MASRTRLFTRFRDLPLENIPKAIEIINVVIFDINMDINDRILNNPRFQAKVFTGEHIDLCINYIKSSIANTYLFISNTISNEMIQVIGAIPQTKFIYTFCNNDQYENFPFTNSKVQGAFNDVNVMFNKFQQDIRELDYNSYSQESSSQTLDGKSAEILWWRIFDKILLHIRHTAIARDELVEFCRSWFCKDHTELRLIDEFNLGYESFKSVELHDKNIWRVYLKSEDNIWDTDFDERSIFCPHADEIFIRHLSRENKQFIIFQVLLDMMLRLDQNKYAKDELLEFCPSKYEHESIEMGKINDFEQNYESKDAAKWYTKYSFLYRLLNKSLRIETIDYIVKMRYYIHDLHNQLAELQSSFINTLNPETVLMLYRGQVMKKNQLNEIQDNIGGFMSMNSFISATQDPAVARVFSGMGENLQPDEVSVIYEMTIDTNIRSTPYAKIDTINPDEQEILFSIGAIFKIEKIDQLSANIYSVKLTMTHIDDELWNKLTAHLN</sequence>
<dbReference type="AlphaFoldDB" id="A0A8S2L850"/>
<accession>A0A8S2L850</accession>
<dbReference type="Gene3D" id="3.90.176.10">
    <property type="entry name" value="Toxin ADP-ribosyltransferase, Chain A, domain 1"/>
    <property type="match status" value="1"/>
</dbReference>
<organism evidence="1 2">
    <name type="scientific">Rotaria magnacalcarata</name>
    <dbReference type="NCBI Taxonomy" id="392030"/>
    <lineage>
        <taxon>Eukaryota</taxon>
        <taxon>Metazoa</taxon>
        <taxon>Spiralia</taxon>
        <taxon>Gnathifera</taxon>
        <taxon>Rotifera</taxon>
        <taxon>Eurotatoria</taxon>
        <taxon>Bdelloidea</taxon>
        <taxon>Philodinida</taxon>
        <taxon>Philodinidae</taxon>
        <taxon>Rotaria</taxon>
    </lineage>
</organism>
<dbReference type="SUPFAM" id="SSF56399">
    <property type="entry name" value="ADP-ribosylation"/>
    <property type="match status" value="1"/>
</dbReference>
<gene>
    <name evidence="1" type="ORF">SMN809_LOCUS6005</name>
</gene>
<protein>
    <submittedName>
        <fullName evidence="1">Uncharacterized protein</fullName>
    </submittedName>
</protein>
<reference evidence="1" key="1">
    <citation type="submission" date="2021-02" db="EMBL/GenBank/DDBJ databases">
        <authorList>
            <person name="Nowell W R."/>
        </authorList>
    </citation>
    <scope>NUCLEOTIDE SEQUENCE</scope>
</reference>
<dbReference type="EMBL" id="CAJOBI010001574">
    <property type="protein sequence ID" value="CAF3888728.1"/>
    <property type="molecule type" value="Genomic_DNA"/>
</dbReference>